<feature type="compositionally biased region" description="Low complexity" evidence="2">
    <location>
        <begin position="379"/>
        <end position="393"/>
    </location>
</feature>
<dbReference type="InterPro" id="IPR001300">
    <property type="entry name" value="Peptidase_C2_calpain_cat"/>
</dbReference>
<accession>A0A7G2CGC1</accession>
<dbReference type="SUPFAM" id="SSF54001">
    <property type="entry name" value="Cysteine proteinases"/>
    <property type="match status" value="1"/>
</dbReference>
<feature type="domain" description="Calpain catalytic" evidence="3">
    <location>
        <begin position="1"/>
        <end position="178"/>
    </location>
</feature>
<protein>
    <submittedName>
        <fullName evidence="4">Calpain large subunit, domain III, putative</fullName>
    </submittedName>
</protein>
<dbReference type="InterPro" id="IPR038765">
    <property type="entry name" value="Papain-like_cys_pep_sf"/>
</dbReference>
<dbReference type="EMBL" id="LR877154">
    <property type="protein sequence ID" value="CAD2218077.1"/>
    <property type="molecule type" value="Genomic_DNA"/>
</dbReference>
<dbReference type="GO" id="GO:0006508">
    <property type="term" value="P:proteolysis"/>
    <property type="evidence" value="ECO:0007669"/>
    <property type="project" value="InterPro"/>
</dbReference>
<evidence type="ECO:0000313" key="4">
    <source>
        <dbReference type="EMBL" id="CAD2218077.1"/>
    </source>
</evidence>
<sequence length="654" mass="73471">MADFTGGIPIRRCIHGNKEHGEFDSSEWWEILLELIGKGKNSVAVVRSRGAGDVLPGIEEHHTYQLVQTLQVNGVRLVELVNHCPHDPTSGWRGDWSEVSNLWSDFPDVEDYVLGLRGASGKRRTTASMSETAVHDETKKPFASNFMLNHSTISKPTFWMAYATFLQAFEQIHLCRLFPSTYMERKVDGEWNYLSSGGSIECPTWYRNPHYHLQIYRRTFFFINLSLPDSRFTERENEAIGFDLLQDNYFPLSASETERTNKILFSTRHRHGGVISFEGMLAPSDVYWFVPSCEEVGAFSSFTVRLFSEGSFSMTKEVMEDYYNMIHTSADVPASGPFKFGEGNAQITLVVGSSRFLQPSGSGVTPTDAQPNDDEESMSRLSARARSSATGRSQTLLDGGDDKAEHRLVIRACCNPRANSRTPTNKSVALFLNEGVSILSDDGETTYGRSLGPLDKKLYAESPHVFGNTVYLTHSPVMTYDTFTVTCCPQPEGSAASVELTAWVSTPLQLKSFALPFWKKTLFPVEWLEGSCSYYETSIIQPQLEIFPQESYERMVIRMDLVESSIPSPALMLIVLANGQLGEPIRGRIPKEHVVSQSEYTSERWVQCEVDIQIEDEVESLLIIPCLQPVGTKGKCIITVLREEEVKGRVLNQR</sequence>
<dbReference type="PANTHER" id="PTHR10183">
    <property type="entry name" value="CALPAIN"/>
    <property type="match status" value="1"/>
</dbReference>
<evidence type="ECO:0000256" key="2">
    <source>
        <dbReference type="SAM" id="MobiDB-lite"/>
    </source>
</evidence>
<dbReference type="Gene3D" id="3.90.70.10">
    <property type="entry name" value="Cysteine proteinases"/>
    <property type="match status" value="1"/>
</dbReference>
<keyword evidence="5" id="KW-1185">Reference proteome</keyword>
<comment type="caution">
    <text evidence="1">Lacks conserved residue(s) required for the propagation of feature annotation.</text>
</comment>
<feature type="region of interest" description="Disordered" evidence="2">
    <location>
        <begin position="358"/>
        <end position="399"/>
    </location>
</feature>
<gene>
    <name evidence="4" type="ORF">ADEAN_000556300</name>
</gene>
<organism evidence="4 5">
    <name type="scientific">Angomonas deanei</name>
    <dbReference type="NCBI Taxonomy" id="59799"/>
    <lineage>
        <taxon>Eukaryota</taxon>
        <taxon>Discoba</taxon>
        <taxon>Euglenozoa</taxon>
        <taxon>Kinetoplastea</taxon>
        <taxon>Metakinetoplastina</taxon>
        <taxon>Trypanosomatida</taxon>
        <taxon>Trypanosomatidae</taxon>
        <taxon>Strigomonadinae</taxon>
        <taxon>Angomonas</taxon>
    </lineage>
</organism>
<dbReference type="SMART" id="SM00720">
    <property type="entry name" value="calpain_III"/>
    <property type="match status" value="1"/>
</dbReference>
<feature type="compositionally biased region" description="Polar residues" evidence="2">
    <location>
        <begin position="358"/>
        <end position="370"/>
    </location>
</feature>
<evidence type="ECO:0000313" key="5">
    <source>
        <dbReference type="Proteomes" id="UP000515908"/>
    </source>
</evidence>
<dbReference type="Proteomes" id="UP000515908">
    <property type="component" value="Chromosome 10"/>
</dbReference>
<dbReference type="AlphaFoldDB" id="A0A7G2CGC1"/>
<evidence type="ECO:0000256" key="1">
    <source>
        <dbReference type="PROSITE-ProRule" id="PRU00239"/>
    </source>
</evidence>
<dbReference type="PANTHER" id="PTHR10183:SF430">
    <property type="entry name" value="CYSTEINE PEPTIDASE, PUTATIVE-RELATED"/>
    <property type="match status" value="1"/>
</dbReference>
<dbReference type="GO" id="GO:0004198">
    <property type="term" value="F:calcium-dependent cysteine-type endopeptidase activity"/>
    <property type="evidence" value="ECO:0007669"/>
    <property type="project" value="InterPro"/>
</dbReference>
<dbReference type="PROSITE" id="PS50203">
    <property type="entry name" value="CALPAIN_CAT"/>
    <property type="match status" value="1"/>
</dbReference>
<dbReference type="InterPro" id="IPR022684">
    <property type="entry name" value="Calpain_cysteine_protease"/>
</dbReference>
<dbReference type="Gene3D" id="2.60.120.380">
    <property type="match status" value="1"/>
</dbReference>
<dbReference type="VEuPathDB" id="TriTrypDB:ADEAN_000556300"/>
<dbReference type="InterPro" id="IPR036213">
    <property type="entry name" value="Calpain_III_sf"/>
</dbReference>
<dbReference type="OrthoDB" id="424753at2759"/>
<dbReference type="InterPro" id="IPR022683">
    <property type="entry name" value="Calpain_III"/>
</dbReference>
<name>A0A7G2CGC1_9TRYP</name>
<proteinExistence type="predicted"/>
<evidence type="ECO:0000259" key="3">
    <source>
        <dbReference type="PROSITE" id="PS50203"/>
    </source>
</evidence>
<reference evidence="4 5" key="1">
    <citation type="submission" date="2020-08" db="EMBL/GenBank/DDBJ databases">
        <authorList>
            <person name="Newling K."/>
            <person name="Davey J."/>
            <person name="Forrester S."/>
        </authorList>
    </citation>
    <scope>NUCLEOTIDE SEQUENCE [LARGE SCALE GENOMIC DNA]</scope>
    <source>
        <strain evidence="5">Crithidia deanei Carvalho (ATCC PRA-265)</strain>
    </source>
</reference>
<dbReference type="SUPFAM" id="SSF49758">
    <property type="entry name" value="Calpain large subunit, middle domain (domain III)"/>
    <property type="match status" value="1"/>
</dbReference>